<proteinExistence type="predicted"/>
<protein>
    <submittedName>
        <fullName evidence="2">GNAT family N-acetyltransferase</fullName>
    </submittedName>
</protein>
<evidence type="ECO:0000259" key="1">
    <source>
        <dbReference type="PROSITE" id="PS51186"/>
    </source>
</evidence>
<dbReference type="InterPro" id="IPR000182">
    <property type="entry name" value="GNAT_dom"/>
</dbReference>
<name>A0A255GNC0_9ACTN</name>
<dbReference type="SUPFAM" id="SSF55729">
    <property type="entry name" value="Acyl-CoA N-acyltransferases (Nat)"/>
    <property type="match status" value="1"/>
</dbReference>
<dbReference type="PROSITE" id="PS51186">
    <property type="entry name" value="GNAT"/>
    <property type="match status" value="1"/>
</dbReference>
<dbReference type="GO" id="GO:0016747">
    <property type="term" value="F:acyltransferase activity, transferring groups other than amino-acyl groups"/>
    <property type="evidence" value="ECO:0007669"/>
    <property type="project" value="InterPro"/>
</dbReference>
<reference evidence="2 3" key="1">
    <citation type="submission" date="2017-07" db="EMBL/GenBank/DDBJ databases">
        <title>Draft whole genome sequences of clinical Proprionibacteriaceae strains.</title>
        <authorList>
            <person name="Bernier A.-M."/>
            <person name="Bernard K."/>
            <person name="Domingo M.-C."/>
        </authorList>
    </citation>
    <scope>NUCLEOTIDE SEQUENCE [LARGE SCALE GENOMIC DNA]</scope>
    <source>
        <strain evidence="2 3">NML 130396</strain>
    </source>
</reference>
<dbReference type="Pfam" id="PF00583">
    <property type="entry name" value="Acetyltransf_1"/>
    <property type="match status" value="1"/>
</dbReference>
<dbReference type="RefSeq" id="WP_094365378.1">
    <property type="nucleotide sequence ID" value="NZ_NMVQ01000046.1"/>
</dbReference>
<accession>A0A255GNC0</accession>
<dbReference type="OrthoDB" id="5243635at2"/>
<gene>
    <name evidence="2" type="ORF">CGZ93_17215</name>
</gene>
<feature type="domain" description="N-acetyltransferase" evidence="1">
    <location>
        <begin position="25"/>
        <end position="185"/>
    </location>
</feature>
<evidence type="ECO:0000313" key="2">
    <source>
        <dbReference type="EMBL" id="OYO17299.1"/>
    </source>
</evidence>
<keyword evidence="3" id="KW-1185">Reference proteome</keyword>
<organism evidence="2 3">
    <name type="scientific">Enemella dayhoffiae</name>
    <dbReference type="NCBI Taxonomy" id="2016507"/>
    <lineage>
        <taxon>Bacteria</taxon>
        <taxon>Bacillati</taxon>
        <taxon>Actinomycetota</taxon>
        <taxon>Actinomycetes</taxon>
        <taxon>Propionibacteriales</taxon>
        <taxon>Propionibacteriaceae</taxon>
        <taxon>Enemella</taxon>
    </lineage>
</organism>
<sequence>MSEPRPDSVRLALPREAADIAALQRRVWAVELGDRAEVLLGQLDLATMTEAWQRSIERPPLAAHRVLVAVAANDGRSGPDRVVGMAATMPSDDPDATAGTDGMIGEFLIDPAARGAGHGSRLLNACIDTLRADGFEIANWWVTSTDDALRKFLTDSGWAPDGSHREIGADDESVRIKQVRLHCSV</sequence>
<dbReference type="AlphaFoldDB" id="A0A255GNC0"/>
<dbReference type="InterPro" id="IPR016181">
    <property type="entry name" value="Acyl_CoA_acyltransferase"/>
</dbReference>
<dbReference type="CDD" id="cd04301">
    <property type="entry name" value="NAT_SF"/>
    <property type="match status" value="1"/>
</dbReference>
<dbReference type="EMBL" id="NMVQ01000046">
    <property type="protein sequence ID" value="OYO17299.1"/>
    <property type="molecule type" value="Genomic_DNA"/>
</dbReference>
<dbReference type="Gene3D" id="3.40.630.30">
    <property type="match status" value="1"/>
</dbReference>
<comment type="caution">
    <text evidence="2">The sequence shown here is derived from an EMBL/GenBank/DDBJ whole genome shotgun (WGS) entry which is preliminary data.</text>
</comment>
<evidence type="ECO:0000313" key="3">
    <source>
        <dbReference type="Proteomes" id="UP000216311"/>
    </source>
</evidence>
<dbReference type="Proteomes" id="UP000216311">
    <property type="component" value="Unassembled WGS sequence"/>
</dbReference>
<keyword evidence="2" id="KW-0808">Transferase</keyword>